<dbReference type="GO" id="GO:0005886">
    <property type="term" value="C:plasma membrane"/>
    <property type="evidence" value="ECO:0007669"/>
    <property type="project" value="UniProtKB-SubCell"/>
</dbReference>
<protein>
    <recommendedName>
        <fullName evidence="1 2">Sodium/glutamate symporter</fullName>
    </recommendedName>
</protein>
<keyword evidence="1" id="KW-0029">Amino-acid transport</keyword>
<dbReference type="AlphaFoldDB" id="A0A174GIM5"/>
<feature type="transmembrane region" description="Helical" evidence="1">
    <location>
        <begin position="335"/>
        <end position="354"/>
    </location>
</feature>
<dbReference type="InterPro" id="IPR004445">
    <property type="entry name" value="GltS"/>
</dbReference>
<feature type="transmembrane region" description="Helical" evidence="1">
    <location>
        <begin position="36"/>
        <end position="55"/>
    </location>
</feature>
<dbReference type="HAMAP" id="MF_02062">
    <property type="entry name" value="GltS"/>
    <property type="match status" value="1"/>
</dbReference>
<accession>A0A174GIM5</accession>
<dbReference type="GeneID" id="83010817"/>
<feature type="transmembrane region" description="Helical" evidence="1">
    <location>
        <begin position="275"/>
        <end position="297"/>
    </location>
</feature>
<feature type="transmembrane region" description="Helical" evidence="1">
    <location>
        <begin position="6"/>
        <end position="24"/>
    </location>
</feature>
<gene>
    <name evidence="3" type="primary">gltS</name>
    <name evidence="3" type="ORF">ERS852470_02976</name>
</gene>
<organism evidence="3 4">
    <name type="scientific">Clostridium disporicum</name>
    <dbReference type="NCBI Taxonomy" id="84024"/>
    <lineage>
        <taxon>Bacteria</taxon>
        <taxon>Bacillati</taxon>
        <taxon>Bacillota</taxon>
        <taxon>Clostridia</taxon>
        <taxon>Eubacteriales</taxon>
        <taxon>Clostridiaceae</taxon>
        <taxon>Clostridium</taxon>
    </lineage>
</organism>
<dbReference type="OrthoDB" id="4921038at2"/>
<feature type="transmembrane region" description="Helical" evidence="1">
    <location>
        <begin position="95"/>
        <end position="117"/>
    </location>
</feature>
<keyword evidence="1" id="KW-0812">Transmembrane</keyword>
<feature type="transmembrane region" description="Helical" evidence="1">
    <location>
        <begin position="67"/>
        <end position="88"/>
    </location>
</feature>
<dbReference type="PANTHER" id="PTHR36178:SF1">
    <property type="entry name" value="SODIUM_GLUTAMATE SYMPORTER"/>
    <property type="match status" value="1"/>
</dbReference>
<name>A0A174GIM5_9CLOT</name>
<dbReference type="RefSeq" id="WP_042395033.1">
    <property type="nucleotide sequence ID" value="NZ_CYYT01000024.1"/>
</dbReference>
<dbReference type="NCBIfam" id="TIGR00210">
    <property type="entry name" value="gltS"/>
    <property type="match status" value="1"/>
</dbReference>
<keyword evidence="1" id="KW-1003">Cell membrane</keyword>
<keyword evidence="1" id="KW-0813">Transport</keyword>
<keyword evidence="1" id="KW-0739">Sodium transport</keyword>
<keyword evidence="1" id="KW-0769">Symport</keyword>
<dbReference type="Proteomes" id="UP000095558">
    <property type="component" value="Unassembled WGS sequence"/>
</dbReference>
<comment type="similarity">
    <text evidence="1">Belongs to the glutamate:Na(+) symporter (ESS) (TC 2.A.27) family.</text>
</comment>
<sequence length="398" mass="42679">MELKFNIFETMALVTVVYYLGKFLRTKIKFLSKYCIPAPVVGGLVFAIVMLILKLTNIATIMLDTTLQNLFMTAFFASVGFTASFKVLKSGGIKVAMFLGLAILLVISQDIVGASLAKLFDLNPLLGLCTGSISMIGGHGTAGSFGPLLEEMGVSGATTVSFASATFGLVMGSFIGGFVAKGLIDNYKLKTPKESHDKSIPLSDFHEDNQAVLCQKRLMKGSAFLFLSMGIGSVISGFIQDTGLTFPSYIGAMIAAAVIRNFCDIRKIEIEEKEIEVIGNISLGYFLCIALMGLKLWELFDLALPLVVMLIAQSVLMAVFAYFITFKIMGRDYDAAVFASASCGFGMGATPNAVANMDALSTKFGFAPTPYFVVPIVGALFVDFVNSAVITLFVNILS</sequence>
<keyword evidence="1" id="KW-0406">Ion transport</keyword>
<feature type="transmembrane region" description="Helical" evidence="1">
    <location>
        <begin position="374"/>
        <end position="397"/>
    </location>
</feature>
<feature type="transmembrane region" description="Helical" evidence="1">
    <location>
        <begin position="246"/>
        <end position="263"/>
    </location>
</feature>
<proteinExistence type="inferred from homology"/>
<keyword evidence="1" id="KW-0472">Membrane</keyword>
<evidence type="ECO:0000313" key="4">
    <source>
        <dbReference type="Proteomes" id="UP000095558"/>
    </source>
</evidence>
<dbReference type="GO" id="GO:0015501">
    <property type="term" value="F:glutamate:sodium symporter activity"/>
    <property type="evidence" value="ECO:0007669"/>
    <property type="project" value="UniProtKB-UniRule"/>
</dbReference>
<evidence type="ECO:0000256" key="1">
    <source>
        <dbReference type="HAMAP-Rule" id="MF_02062"/>
    </source>
</evidence>
<comment type="subcellular location">
    <subcellularLocation>
        <location evidence="1">Cell membrane</location>
        <topology evidence="1">Multi-pass membrane protein</topology>
    </subcellularLocation>
</comment>
<feature type="transmembrane region" description="Helical" evidence="1">
    <location>
        <begin position="162"/>
        <end position="184"/>
    </location>
</feature>
<feature type="transmembrane region" description="Helical" evidence="1">
    <location>
        <begin position="223"/>
        <end position="240"/>
    </location>
</feature>
<dbReference type="EMBL" id="CYZV01000037">
    <property type="protein sequence ID" value="CUO65733.1"/>
    <property type="molecule type" value="Genomic_DNA"/>
</dbReference>
<reference evidence="3 4" key="1">
    <citation type="submission" date="2015-09" db="EMBL/GenBank/DDBJ databases">
        <authorList>
            <consortium name="Pathogen Informatics"/>
        </authorList>
    </citation>
    <scope>NUCLEOTIDE SEQUENCE [LARGE SCALE GENOMIC DNA]</scope>
    <source>
        <strain evidence="3 4">2789STDY5834855</strain>
    </source>
</reference>
<dbReference type="GO" id="GO:0015813">
    <property type="term" value="P:L-glutamate transmembrane transport"/>
    <property type="evidence" value="ECO:0007669"/>
    <property type="project" value="UniProtKB-UniRule"/>
</dbReference>
<comment type="function">
    <text evidence="1">Catalyzes the sodium-dependent transport of glutamate.</text>
</comment>
<evidence type="ECO:0000313" key="3">
    <source>
        <dbReference type="EMBL" id="CUO65733.1"/>
    </source>
</evidence>
<keyword evidence="1" id="KW-1133">Transmembrane helix</keyword>
<feature type="transmembrane region" description="Helical" evidence="1">
    <location>
        <begin position="303"/>
        <end position="323"/>
    </location>
</feature>
<dbReference type="Pfam" id="PF03616">
    <property type="entry name" value="Glt_symporter"/>
    <property type="match status" value="1"/>
</dbReference>
<keyword evidence="1" id="KW-0915">Sodium</keyword>
<dbReference type="PANTHER" id="PTHR36178">
    <property type="entry name" value="SLR0625 PROTEIN"/>
    <property type="match status" value="1"/>
</dbReference>
<evidence type="ECO:0000256" key="2">
    <source>
        <dbReference type="NCBIfam" id="TIGR00210"/>
    </source>
</evidence>